<evidence type="ECO:0000256" key="2">
    <source>
        <dbReference type="PROSITE-ProRule" id="PRU00703"/>
    </source>
</evidence>
<evidence type="ECO:0000259" key="3">
    <source>
        <dbReference type="PROSITE" id="PS51371"/>
    </source>
</evidence>
<evidence type="ECO:0000313" key="5">
    <source>
        <dbReference type="Proteomes" id="UP000596083"/>
    </source>
</evidence>
<dbReference type="Proteomes" id="UP000596083">
    <property type="component" value="Chromosome"/>
</dbReference>
<dbReference type="PROSITE" id="PS51371">
    <property type="entry name" value="CBS"/>
    <property type="match status" value="2"/>
</dbReference>
<keyword evidence="1 2" id="KW-0129">CBS domain</keyword>
<reference evidence="4 5" key="1">
    <citation type="submission" date="2020-12" db="EMBL/GenBank/DDBJ databases">
        <authorList>
            <person name="Zheng R.K."/>
            <person name="Sun C.M."/>
        </authorList>
    </citation>
    <scope>NUCLEOTIDE SEQUENCE [LARGE SCALE GENOMIC DNA]</scope>
    <source>
        <strain evidence="4 5">ZRK001</strain>
    </source>
</reference>
<dbReference type="PANTHER" id="PTHR43080">
    <property type="entry name" value="CBS DOMAIN-CONTAINING PROTEIN CBSX3, MITOCHONDRIAL"/>
    <property type="match status" value="1"/>
</dbReference>
<dbReference type="SMART" id="SM00116">
    <property type="entry name" value="CBS"/>
    <property type="match status" value="2"/>
</dbReference>
<gene>
    <name evidence="4" type="ORF">JET14_08650</name>
</gene>
<dbReference type="Pfam" id="PF00571">
    <property type="entry name" value="CBS"/>
    <property type="match status" value="2"/>
</dbReference>
<dbReference type="InterPro" id="IPR051257">
    <property type="entry name" value="Diverse_CBS-Domain"/>
</dbReference>
<dbReference type="RefSeq" id="WP_200337658.1">
    <property type="nucleotide sequence ID" value="NZ_CP066786.1"/>
</dbReference>
<dbReference type="PANTHER" id="PTHR43080:SF2">
    <property type="entry name" value="CBS DOMAIN-CONTAINING PROTEIN"/>
    <property type="match status" value="1"/>
</dbReference>
<dbReference type="InterPro" id="IPR046342">
    <property type="entry name" value="CBS_dom_sf"/>
</dbReference>
<dbReference type="KEGG" id="mlut:JET14_08650"/>
<name>A0A7T7KMV8_9HYPH</name>
<accession>A0A7T7KMV8</accession>
<proteinExistence type="predicted"/>
<feature type="domain" description="CBS" evidence="3">
    <location>
        <begin position="71"/>
        <end position="129"/>
    </location>
</feature>
<dbReference type="EMBL" id="CP066786">
    <property type="protein sequence ID" value="QQM32192.1"/>
    <property type="molecule type" value="Genomic_DNA"/>
</dbReference>
<organism evidence="4 5">
    <name type="scientific">Martelella lutilitoris</name>
    <dbReference type="NCBI Taxonomy" id="2583532"/>
    <lineage>
        <taxon>Bacteria</taxon>
        <taxon>Pseudomonadati</taxon>
        <taxon>Pseudomonadota</taxon>
        <taxon>Alphaproteobacteria</taxon>
        <taxon>Hyphomicrobiales</taxon>
        <taxon>Aurantimonadaceae</taxon>
        <taxon>Martelella</taxon>
    </lineage>
</organism>
<dbReference type="InterPro" id="IPR000644">
    <property type="entry name" value="CBS_dom"/>
</dbReference>
<feature type="domain" description="CBS" evidence="3">
    <location>
        <begin position="7"/>
        <end position="63"/>
    </location>
</feature>
<dbReference type="CDD" id="cd04622">
    <property type="entry name" value="CBS_pair_HRP1_like"/>
    <property type="match status" value="1"/>
</dbReference>
<evidence type="ECO:0000256" key="1">
    <source>
        <dbReference type="ARBA" id="ARBA00023122"/>
    </source>
</evidence>
<sequence>MRISEIMTRDVALAKPNDIIVEIARRMTNEDIGFLPVGENDRLVGMVTDRDIVTRGVATGLDGRSKVSEVMSTDVKYCRDTDEVDDVLANMGDIQVRRLVVLDDNKRMCGIVSLADAARGSLSHTGRSLKGVVRDGGSHNQSAA</sequence>
<evidence type="ECO:0000313" key="4">
    <source>
        <dbReference type="EMBL" id="QQM32192.1"/>
    </source>
</evidence>
<dbReference type="Gene3D" id="3.10.580.10">
    <property type="entry name" value="CBS-domain"/>
    <property type="match status" value="1"/>
</dbReference>
<dbReference type="AlphaFoldDB" id="A0A7T7KMV8"/>
<dbReference type="SUPFAM" id="SSF54631">
    <property type="entry name" value="CBS-domain pair"/>
    <property type="match status" value="1"/>
</dbReference>
<protein>
    <submittedName>
        <fullName evidence="4">CBS domain-containing protein</fullName>
    </submittedName>
</protein>